<evidence type="ECO:0000313" key="2">
    <source>
        <dbReference type="EMBL" id="KYQ47935.1"/>
    </source>
</evidence>
<feature type="compositionally biased region" description="Basic and acidic residues" evidence="1">
    <location>
        <begin position="462"/>
        <end position="477"/>
    </location>
</feature>
<feature type="compositionally biased region" description="Polar residues" evidence="1">
    <location>
        <begin position="622"/>
        <end position="656"/>
    </location>
</feature>
<feature type="region of interest" description="Disordered" evidence="1">
    <location>
        <begin position="225"/>
        <end position="254"/>
    </location>
</feature>
<gene>
    <name evidence="2" type="ORF">ALC60_12894</name>
</gene>
<keyword evidence="3" id="KW-1185">Reference proteome</keyword>
<dbReference type="AlphaFoldDB" id="A0A151WJQ8"/>
<protein>
    <submittedName>
        <fullName evidence="2">Uncharacterized protein</fullName>
    </submittedName>
</protein>
<evidence type="ECO:0000313" key="3">
    <source>
        <dbReference type="Proteomes" id="UP000075809"/>
    </source>
</evidence>
<accession>A0A151WJQ8</accession>
<feature type="compositionally biased region" description="Polar residues" evidence="1">
    <location>
        <begin position="499"/>
        <end position="519"/>
    </location>
</feature>
<dbReference type="Proteomes" id="UP000075809">
    <property type="component" value="Unassembled WGS sequence"/>
</dbReference>
<feature type="compositionally biased region" description="Basic and acidic residues" evidence="1">
    <location>
        <begin position="390"/>
        <end position="401"/>
    </location>
</feature>
<feature type="compositionally biased region" description="Polar residues" evidence="1">
    <location>
        <begin position="601"/>
        <end position="614"/>
    </location>
</feature>
<feature type="compositionally biased region" description="Polar residues" evidence="1">
    <location>
        <begin position="225"/>
        <end position="244"/>
    </location>
</feature>
<feature type="region of interest" description="Disordered" evidence="1">
    <location>
        <begin position="742"/>
        <end position="819"/>
    </location>
</feature>
<organism evidence="2 3">
    <name type="scientific">Mycetomoellerius zeteki</name>
    <dbReference type="NCBI Taxonomy" id="64791"/>
    <lineage>
        <taxon>Eukaryota</taxon>
        <taxon>Metazoa</taxon>
        <taxon>Ecdysozoa</taxon>
        <taxon>Arthropoda</taxon>
        <taxon>Hexapoda</taxon>
        <taxon>Insecta</taxon>
        <taxon>Pterygota</taxon>
        <taxon>Neoptera</taxon>
        <taxon>Endopterygota</taxon>
        <taxon>Hymenoptera</taxon>
        <taxon>Apocrita</taxon>
        <taxon>Aculeata</taxon>
        <taxon>Formicoidea</taxon>
        <taxon>Formicidae</taxon>
        <taxon>Myrmicinae</taxon>
        <taxon>Mycetomoellerius</taxon>
    </lineage>
</organism>
<feature type="region of interest" description="Disordered" evidence="1">
    <location>
        <begin position="380"/>
        <end position="420"/>
    </location>
</feature>
<name>A0A151WJQ8_9HYME</name>
<feature type="region of interest" description="Disordered" evidence="1">
    <location>
        <begin position="601"/>
        <end position="658"/>
    </location>
</feature>
<sequence>MPKRPIYLQPTDNLYRRTRHDLEFLCNYWDRLLTPNQSYDVHLPELLRANHLMRHLSSLSLPSNQGLRVNVSFTILDDGNRLEPEETYQLDNITPHYTQSRNGFRRSLCNSNAARHNVLLRNYVRQINENYAMIERELLRARILTPLIERNRFAGYPNAFYNQRAATCNWNKFPTGNRTYSERISPELQERHVNPRERNNRQACALPGHECCVADRMNIYGCSRNQQPARQKVNSSEKLNNSPRTVKEHSPRTSPFNATVQKLQLNNNALQNYAGTSLAQNNNGTIKQRSSKESMEACQDVSKIINDAVKTSDSAELRPVKPVAINNSDKRSIDPVSCQGNVLLQTAESGVVTDQNVAGQGRGNKRKLNDLEDRAIAIDLGAGSQQNRPRLTERIKPRVKDTSTTFTPDEKVARSRLRNSRIPMEGKPFWKKHVSTPKYASFLRMFHKEETDNQLRGNSSSRRNEEREKSQHRRELSAESSNTDRNNRANPQIERRTPTPRSTVHTTYNPIIHSSATDPTLDSSGLTIQLLRLAVLLYAPTLMPALNSLIAQQNQQTPVSTSSTFEGSNDLLIQIFRLLNEQQSIPNLPLVSIESERASTALTAETNGESSRTFSVEEEENTSITLEKSDPVSEQGSISAGNSGWKSNNHVQQQNGKNKKWRLTSLLTDSGVRLNRNIFTAEDFRKFEEFLKAEKKRPEEIRSLSTKSKNEIVMKESSRSLFRNWLHRLLRQLNSASSNLSMNVEERGCPEGSSRTTESSLEEVEPRNRDCLISDESLNSSRDDVNTFSEREEEDSDDRKSFTSVSSTNSSRSLQFKQNDTIVVEKEEKLLRNENSQD</sequence>
<feature type="compositionally biased region" description="Low complexity" evidence="1">
    <location>
        <begin position="802"/>
        <end position="813"/>
    </location>
</feature>
<proteinExistence type="predicted"/>
<evidence type="ECO:0000256" key="1">
    <source>
        <dbReference type="SAM" id="MobiDB-lite"/>
    </source>
</evidence>
<feature type="compositionally biased region" description="Polar residues" evidence="1">
    <location>
        <begin position="478"/>
        <end position="490"/>
    </location>
</feature>
<reference evidence="2 3" key="1">
    <citation type="submission" date="2015-09" db="EMBL/GenBank/DDBJ databases">
        <title>Trachymyrmex zeteki WGS genome.</title>
        <authorList>
            <person name="Nygaard S."/>
            <person name="Hu H."/>
            <person name="Boomsma J."/>
            <person name="Zhang G."/>
        </authorList>
    </citation>
    <scope>NUCLEOTIDE SEQUENCE [LARGE SCALE GENOMIC DNA]</scope>
    <source>
        <strain evidence="2">Tzet28-1</strain>
        <tissue evidence="2">Whole body</tissue>
    </source>
</reference>
<feature type="region of interest" description="Disordered" evidence="1">
    <location>
        <begin position="450"/>
        <end position="519"/>
    </location>
</feature>
<dbReference type="EMBL" id="KQ983039">
    <property type="protein sequence ID" value="KYQ47935.1"/>
    <property type="molecule type" value="Genomic_DNA"/>
</dbReference>